<organism evidence="2 3">
    <name type="scientific">Lasiodiplodia hormozganensis</name>
    <dbReference type="NCBI Taxonomy" id="869390"/>
    <lineage>
        <taxon>Eukaryota</taxon>
        <taxon>Fungi</taxon>
        <taxon>Dikarya</taxon>
        <taxon>Ascomycota</taxon>
        <taxon>Pezizomycotina</taxon>
        <taxon>Dothideomycetes</taxon>
        <taxon>Dothideomycetes incertae sedis</taxon>
        <taxon>Botryosphaeriales</taxon>
        <taxon>Botryosphaeriaceae</taxon>
        <taxon>Lasiodiplodia</taxon>
    </lineage>
</organism>
<proteinExistence type="predicted"/>
<dbReference type="CDD" id="cd20557">
    <property type="entry name" value="CYCLIN_ScPCL1-like"/>
    <property type="match status" value="1"/>
</dbReference>
<gene>
    <name evidence="2" type="ORF">DIS24_g11687</name>
</gene>
<accession>A0AA40BYY3</accession>
<evidence type="ECO:0000256" key="1">
    <source>
        <dbReference type="SAM" id="MobiDB-lite"/>
    </source>
</evidence>
<dbReference type="EMBL" id="JAUJDW010000183">
    <property type="protein sequence ID" value="KAK0618619.1"/>
    <property type="molecule type" value="Genomic_DNA"/>
</dbReference>
<dbReference type="Proteomes" id="UP001175001">
    <property type="component" value="Unassembled WGS sequence"/>
</dbReference>
<reference evidence="2" key="1">
    <citation type="submission" date="2023-06" db="EMBL/GenBank/DDBJ databases">
        <title>Multi-omics analyses reveal the molecular pathogenesis toolkit of Lasiodiplodia hormozganensis, a cross-kingdom pathogen.</title>
        <authorList>
            <person name="Felix C."/>
            <person name="Meneses R."/>
            <person name="Goncalves M.F.M."/>
            <person name="Tilleman L."/>
            <person name="Duarte A.S."/>
            <person name="Jorrin-Novo J.V."/>
            <person name="Van De Peer Y."/>
            <person name="Deforce D."/>
            <person name="Van Nieuwerburgh F."/>
            <person name="Esteves A.C."/>
            <person name="Alves A."/>
        </authorList>
    </citation>
    <scope>NUCLEOTIDE SEQUENCE</scope>
    <source>
        <strain evidence="2">CBS 339.90</strain>
    </source>
</reference>
<protein>
    <submittedName>
        <fullName evidence="2">Uncharacterized protein</fullName>
    </submittedName>
</protein>
<keyword evidence="3" id="KW-1185">Reference proteome</keyword>
<feature type="region of interest" description="Disordered" evidence="1">
    <location>
        <begin position="1"/>
        <end position="39"/>
    </location>
</feature>
<name>A0AA40BYY3_9PEZI</name>
<feature type="compositionally biased region" description="Pro residues" evidence="1">
    <location>
        <begin position="28"/>
        <end position="37"/>
    </location>
</feature>
<dbReference type="AlphaFoldDB" id="A0AA40BYY3"/>
<evidence type="ECO:0000313" key="2">
    <source>
        <dbReference type="EMBL" id="KAK0618619.1"/>
    </source>
</evidence>
<comment type="caution">
    <text evidence="2">The sequence shown here is derived from an EMBL/GenBank/DDBJ whole genome shotgun (WGS) entry which is preliminary data.</text>
</comment>
<sequence length="191" mass="21894">MCFGKPDQTQSAAPANPMPHYHSAAAPQHPPQNPPQNNPLCYHTGQMINFIMSAGEPLFSPHLPAVPGARDRLWDFIHRIIDVIDPEINSIFLGMAYYKAMMENNRMYYHEFGRPDSLLATAIMLAEKVVRDGPPCSPEWEYATGFRHHALDELERAWLREIGHQAMGRRWAEGMTAWRDCWEAYVEMQSN</sequence>
<evidence type="ECO:0000313" key="3">
    <source>
        <dbReference type="Proteomes" id="UP001175001"/>
    </source>
</evidence>